<dbReference type="PROSITE" id="PS00211">
    <property type="entry name" value="ABC_TRANSPORTER_1"/>
    <property type="match status" value="1"/>
</dbReference>
<dbReference type="EMBL" id="JBHUNE010000006">
    <property type="protein sequence ID" value="MFD2758139.1"/>
    <property type="molecule type" value="Genomic_DNA"/>
</dbReference>
<dbReference type="InterPro" id="IPR027417">
    <property type="entry name" value="P-loop_NTPase"/>
</dbReference>
<evidence type="ECO:0000256" key="2">
    <source>
        <dbReference type="ARBA" id="ARBA00022737"/>
    </source>
</evidence>
<dbReference type="InterPro" id="IPR017871">
    <property type="entry name" value="ABC_transporter-like_CS"/>
</dbReference>
<evidence type="ECO:0000313" key="6">
    <source>
        <dbReference type="EMBL" id="MFD2758139.1"/>
    </source>
</evidence>
<dbReference type="PANTHER" id="PTHR43790">
    <property type="entry name" value="CARBOHYDRATE TRANSPORT ATP-BINDING PROTEIN MG119-RELATED"/>
    <property type="match status" value="1"/>
</dbReference>
<evidence type="ECO:0000256" key="4">
    <source>
        <dbReference type="ARBA" id="ARBA00022840"/>
    </source>
</evidence>
<protein>
    <submittedName>
        <fullName evidence="6">Sugar ABC transporter ATP-binding protein</fullName>
    </submittedName>
</protein>
<name>A0ABW5UZZ8_9MICO</name>
<evidence type="ECO:0000256" key="3">
    <source>
        <dbReference type="ARBA" id="ARBA00022741"/>
    </source>
</evidence>
<evidence type="ECO:0000313" key="7">
    <source>
        <dbReference type="Proteomes" id="UP001597492"/>
    </source>
</evidence>
<keyword evidence="7" id="KW-1185">Reference proteome</keyword>
<dbReference type="InterPro" id="IPR003593">
    <property type="entry name" value="AAA+_ATPase"/>
</dbReference>
<dbReference type="InterPro" id="IPR003439">
    <property type="entry name" value="ABC_transporter-like_ATP-bd"/>
</dbReference>
<feature type="domain" description="ABC transporter" evidence="5">
    <location>
        <begin position="252"/>
        <end position="497"/>
    </location>
</feature>
<dbReference type="RefSeq" id="WP_019618591.1">
    <property type="nucleotide sequence ID" value="NZ_JBHUNE010000006.1"/>
</dbReference>
<dbReference type="SMART" id="SM00382">
    <property type="entry name" value="AAA"/>
    <property type="match status" value="2"/>
</dbReference>
<dbReference type="GO" id="GO:0005524">
    <property type="term" value="F:ATP binding"/>
    <property type="evidence" value="ECO:0007669"/>
    <property type="project" value="UniProtKB-KW"/>
</dbReference>
<feature type="domain" description="ABC transporter" evidence="5">
    <location>
        <begin position="6"/>
        <end position="242"/>
    </location>
</feature>
<reference evidence="7" key="1">
    <citation type="journal article" date="2019" name="Int. J. Syst. Evol. Microbiol.">
        <title>The Global Catalogue of Microorganisms (GCM) 10K type strain sequencing project: providing services to taxonomists for standard genome sequencing and annotation.</title>
        <authorList>
            <consortium name="The Broad Institute Genomics Platform"/>
            <consortium name="The Broad Institute Genome Sequencing Center for Infectious Disease"/>
            <person name="Wu L."/>
            <person name="Ma J."/>
        </authorList>
    </citation>
    <scope>NUCLEOTIDE SEQUENCE [LARGE SCALE GENOMIC DNA]</scope>
    <source>
        <strain evidence="7">TISTR 1514</strain>
    </source>
</reference>
<evidence type="ECO:0000259" key="5">
    <source>
        <dbReference type="PROSITE" id="PS50893"/>
    </source>
</evidence>
<keyword evidence="2" id="KW-0677">Repeat</keyword>
<comment type="caution">
    <text evidence="6">The sequence shown here is derived from an EMBL/GenBank/DDBJ whole genome shotgun (WGS) entry which is preliminary data.</text>
</comment>
<dbReference type="CDD" id="cd03215">
    <property type="entry name" value="ABC_Carb_Monos_II"/>
    <property type="match status" value="1"/>
</dbReference>
<dbReference type="PROSITE" id="PS50893">
    <property type="entry name" value="ABC_TRANSPORTER_2"/>
    <property type="match status" value="2"/>
</dbReference>
<dbReference type="PANTHER" id="PTHR43790:SF9">
    <property type="entry name" value="GALACTOFURANOSE TRANSPORTER ATP-BINDING PROTEIN YTFR"/>
    <property type="match status" value="1"/>
</dbReference>
<dbReference type="SUPFAM" id="SSF52540">
    <property type="entry name" value="P-loop containing nucleoside triphosphate hydrolases"/>
    <property type="match status" value="2"/>
</dbReference>
<dbReference type="CDD" id="cd03216">
    <property type="entry name" value="ABC_Carb_Monos_I"/>
    <property type="match status" value="1"/>
</dbReference>
<organism evidence="6 7">
    <name type="scientific">Gulosibacter faecalis</name>
    <dbReference type="NCBI Taxonomy" id="272240"/>
    <lineage>
        <taxon>Bacteria</taxon>
        <taxon>Bacillati</taxon>
        <taxon>Actinomycetota</taxon>
        <taxon>Actinomycetes</taxon>
        <taxon>Micrococcales</taxon>
        <taxon>Microbacteriaceae</taxon>
        <taxon>Gulosibacter</taxon>
    </lineage>
</organism>
<accession>A0ABW5UZZ8</accession>
<gene>
    <name evidence="6" type="ORF">ACFSW7_07085</name>
</gene>
<keyword evidence="1" id="KW-0813">Transport</keyword>
<dbReference type="Pfam" id="PF00005">
    <property type="entry name" value="ABC_tran"/>
    <property type="match status" value="2"/>
</dbReference>
<sequence>MSDAILRFDGITKSFPGVRVLDGVTFELRPGEVHALMGENGAGKSTLMKILMGIYHADQGEVLLAGEPARISGPSDALNQGVSMIHQELNPVLDMQVFENVFLGRELRTRVGLADAKRMKAETTRILEELDISVSATREMRTLSVAQMQLIEIAKAIAFESKVVVMDEPTSAITEADVETLFGHIERLRASGVAIIYISHKMEEIFRISDTISVLRDGQLVHTAPAAELDEPTLIRYMVGRTLDENFPKREVPIGDPVLAVTDWSSPPLVRDVSIELRQGEVLGIGGLVGAGRSEFVESLFGIRPGSSPEPVRVRGEAVRIRRPQDAIKLGIALVTEDRKVTGLNLEGSVSENITLVGLGSLFPKGILHRKTETKIANDYIERLRIRTPNSQQIVSRLSGGNQQKIVLAKWLLTEPDIIIFDDPTRGIDIGAKRDIYHLIGDLVERGKSVVLISSEMTELIGLSDRIHVFAEGRVTGTLDRPDFSQERILELASQFES</sequence>
<keyword evidence="4 6" id="KW-0067">ATP-binding</keyword>
<proteinExistence type="predicted"/>
<keyword evidence="3" id="KW-0547">Nucleotide-binding</keyword>
<dbReference type="Gene3D" id="3.40.50.300">
    <property type="entry name" value="P-loop containing nucleotide triphosphate hydrolases"/>
    <property type="match status" value="2"/>
</dbReference>
<dbReference type="Proteomes" id="UP001597492">
    <property type="component" value="Unassembled WGS sequence"/>
</dbReference>
<dbReference type="InterPro" id="IPR050107">
    <property type="entry name" value="ABC_carbohydrate_import_ATPase"/>
</dbReference>
<evidence type="ECO:0000256" key="1">
    <source>
        <dbReference type="ARBA" id="ARBA00022448"/>
    </source>
</evidence>